<name>A0A6L2KI97_TANCI</name>
<reference evidence="3" key="1">
    <citation type="journal article" date="2019" name="Sci. Rep.">
        <title>Draft genome of Tanacetum cinerariifolium, the natural source of mosquito coil.</title>
        <authorList>
            <person name="Yamashiro T."/>
            <person name="Shiraishi A."/>
            <person name="Satake H."/>
            <person name="Nakayama K."/>
        </authorList>
    </citation>
    <scope>NUCLEOTIDE SEQUENCE</scope>
</reference>
<feature type="domain" description="Retrotransposon gag" evidence="2">
    <location>
        <begin position="84"/>
        <end position="181"/>
    </location>
</feature>
<evidence type="ECO:0000259" key="2">
    <source>
        <dbReference type="Pfam" id="PF03732"/>
    </source>
</evidence>
<dbReference type="CDD" id="cd01650">
    <property type="entry name" value="RT_nLTR_like"/>
    <property type="match status" value="1"/>
</dbReference>
<accession>A0A6L2KI97</accession>
<dbReference type="InterPro" id="IPR032567">
    <property type="entry name" value="RTL1-rel"/>
</dbReference>
<dbReference type="AlphaFoldDB" id="A0A6L2KI97"/>
<dbReference type="Gene3D" id="3.10.10.10">
    <property type="entry name" value="HIV Type 1 Reverse Transcriptase, subunit A, domain 1"/>
    <property type="match status" value="1"/>
</dbReference>
<dbReference type="InterPro" id="IPR005162">
    <property type="entry name" value="Retrotrans_gag_dom"/>
</dbReference>
<dbReference type="Pfam" id="PF03732">
    <property type="entry name" value="Retrotrans_gag"/>
    <property type="match status" value="1"/>
</dbReference>
<dbReference type="GO" id="GO:0003676">
    <property type="term" value="F:nucleic acid binding"/>
    <property type="evidence" value="ECO:0007669"/>
    <property type="project" value="InterPro"/>
</dbReference>
<evidence type="ECO:0000313" key="3">
    <source>
        <dbReference type="EMBL" id="GEU49203.1"/>
    </source>
</evidence>
<sequence>MAPKKRTTIATPATTTTPTTTVTNAQLKALIDRGVAAALAERDADRSRNGDNSTEKVIGLTQWLEKMESIFQISNCTVACQVMFASCTLQGGALTWWNSYMRAIGQDVAYAMPWAALKRMITGKYCPRGEIQKLESEYWNLKVKGLDLLNYNHRFQELALMCERMFPEEAAKVERYIGGLPDMIHGGVKASKPQSMQEAIEFATEMMDKKMLTHAERHYKSDCPNLKNGNQGNQTGNGNDVARACAVGTARTNPNSNVIMVEFQIDLLPSATPVTRAPYRLALSEMKELSDQLKELADKGFIRPSSSPLGALILFVKKKDGSFRMCIDYQELNKLTVKNRYPLSRIDDLPEGIEYETTPLVGTIECLRLRNSLSPRKVNVVADVLRRKDNITMDFVTKHPKAQSGNDTICVIVDRLTESTYFLPMKETEAMDKLTRLYLKEVVTRHEIPVSIICDRDPKFTSNFWKAFQKAMDTRLDMSMAVYNTFHVSNLKKCLSDEPLAISLDEVHTDDKLCFIEEPVEVMDREVKRLKQSCIPIIKVRWNSRRGPEFTWEREDQFRKNGISIPLVVGTPSTDSGKLYCQWELSPSREWESPVKANKHVPQFIKKVSNSSNYNNASSYANVAKASTSNGGLSTKGEMLFMDDSDRFIRLRKCICIKSSYALLVFANIMVTLKDVTYAIRVRELCSWTPSFAADDSNSDDDGSMETHDLKKDNNFIASTHEKPLDIDPFGLGPFINKKHGKEDVVNRFVTPEYPHGYSSNSKGDTHSSDYSNHLSEYNSHKQAASWNGVIVIMGDFNEVREAGERYGLVFKEKQATLFNDFITNVSLIDTLLGSFDFTWTGVVLEKGIPDHRPILLHKTVVDYGPTPFWFFHSWFEMDGFHNLVQSTWKNDDIVKDNGLIFFKKKLQNLKRVIREWVALNKTESTKLKQVYQKHISSIDVKVDQGCSSKEDITIRNESIISLKELHHIDALNLAQKAKINFPPSLDVAYASPLSPDPWDLLECDFIREDIKRAVWDCGYFPKGCNSSFIALILKVSNAKYVTNFQPISLRGCQYKTIGKILAIRFSMVIRSCISSKQSAVIKGINILDGPFILNEVLAWYHKRKKGLMIFKVDFEKAFDSLRWDYLDSVMENLGFGSKWWFWILSCFSKARSSVLVNGSHTFEFKIFKGNRQGDPLSLFLFILAMERLHALTCKAEELRLFNGATFGRDNINVSHLMYADDVIFIAEWTWTSA</sequence>
<proteinExistence type="predicted"/>
<dbReference type="Pfam" id="PF00078">
    <property type="entry name" value="RVT_1"/>
    <property type="match status" value="1"/>
</dbReference>
<dbReference type="InterPro" id="IPR000477">
    <property type="entry name" value="RT_dom"/>
</dbReference>
<dbReference type="InterPro" id="IPR043502">
    <property type="entry name" value="DNA/RNA_pol_sf"/>
</dbReference>
<dbReference type="SUPFAM" id="SSF53098">
    <property type="entry name" value="Ribonuclease H-like"/>
    <property type="match status" value="1"/>
</dbReference>
<protein>
    <submittedName>
        <fullName evidence="3">RNA-directed DNA polymerase, eukaryota, reverse transcriptase zinc-binding domain protein</fullName>
    </submittedName>
</protein>
<dbReference type="InterPro" id="IPR036397">
    <property type="entry name" value="RNaseH_sf"/>
</dbReference>
<feature type="domain" description="Reverse transcriptase" evidence="1">
    <location>
        <begin position="1042"/>
        <end position="1227"/>
    </location>
</feature>
<keyword evidence="3" id="KW-0695">RNA-directed DNA polymerase</keyword>
<comment type="caution">
    <text evidence="3">The sequence shown here is derived from an EMBL/GenBank/DDBJ whole genome shotgun (WGS) entry which is preliminary data.</text>
</comment>
<dbReference type="PANTHER" id="PTHR15503">
    <property type="entry name" value="LDOC1 RELATED"/>
    <property type="match status" value="1"/>
</dbReference>
<dbReference type="InterPro" id="IPR012337">
    <property type="entry name" value="RNaseH-like_sf"/>
</dbReference>
<organism evidence="3">
    <name type="scientific">Tanacetum cinerariifolium</name>
    <name type="common">Dalmatian daisy</name>
    <name type="synonym">Chrysanthemum cinerariifolium</name>
    <dbReference type="NCBI Taxonomy" id="118510"/>
    <lineage>
        <taxon>Eukaryota</taxon>
        <taxon>Viridiplantae</taxon>
        <taxon>Streptophyta</taxon>
        <taxon>Embryophyta</taxon>
        <taxon>Tracheophyta</taxon>
        <taxon>Spermatophyta</taxon>
        <taxon>Magnoliopsida</taxon>
        <taxon>eudicotyledons</taxon>
        <taxon>Gunneridae</taxon>
        <taxon>Pentapetalae</taxon>
        <taxon>asterids</taxon>
        <taxon>campanulids</taxon>
        <taxon>Asterales</taxon>
        <taxon>Asteraceae</taxon>
        <taxon>Asteroideae</taxon>
        <taxon>Anthemideae</taxon>
        <taxon>Anthemidinae</taxon>
        <taxon>Tanacetum</taxon>
    </lineage>
</organism>
<dbReference type="SUPFAM" id="SSF56672">
    <property type="entry name" value="DNA/RNA polymerases"/>
    <property type="match status" value="2"/>
</dbReference>
<dbReference type="GO" id="GO:0003964">
    <property type="term" value="F:RNA-directed DNA polymerase activity"/>
    <property type="evidence" value="ECO:0007669"/>
    <property type="project" value="UniProtKB-KW"/>
</dbReference>
<gene>
    <name evidence="3" type="ORF">Tci_021181</name>
</gene>
<keyword evidence="3" id="KW-0808">Transferase</keyword>
<keyword evidence="3" id="KW-0548">Nucleotidyltransferase</keyword>
<dbReference type="Gene3D" id="3.30.420.10">
    <property type="entry name" value="Ribonuclease H-like superfamily/Ribonuclease H"/>
    <property type="match status" value="1"/>
</dbReference>
<evidence type="ECO:0000259" key="1">
    <source>
        <dbReference type="Pfam" id="PF00078"/>
    </source>
</evidence>
<dbReference type="EMBL" id="BKCJ010002531">
    <property type="protein sequence ID" value="GEU49203.1"/>
    <property type="molecule type" value="Genomic_DNA"/>
</dbReference>
<dbReference type="PANTHER" id="PTHR15503:SF45">
    <property type="entry name" value="RNA-DIRECTED DNA POLYMERASE HOMOLOG"/>
    <property type="match status" value="1"/>
</dbReference>